<evidence type="ECO:0000256" key="3">
    <source>
        <dbReference type="RuleBase" id="RU000363"/>
    </source>
</evidence>
<organism evidence="4 5">
    <name type="scientific">Streptomyces lunalinharesii</name>
    <dbReference type="NCBI Taxonomy" id="333384"/>
    <lineage>
        <taxon>Bacteria</taxon>
        <taxon>Bacillati</taxon>
        <taxon>Actinomycetota</taxon>
        <taxon>Actinomycetes</taxon>
        <taxon>Kitasatosporales</taxon>
        <taxon>Streptomycetaceae</taxon>
        <taxon>Streptomyces</taxon>
    </lineage>
</organism>
<dbReference type="Pfam" id="PF00106">
    <property type="entry name" value="adh_short"/>
    <property type="match status" value="1"/>
</dbReference>
<keyword evidence="2" id="KW-0560">Oxidoreductase</keyword>
<dbReference type="InterPro" id="IPR002347">
    <property type="entry name" value="SDR_fam"/>
</dbReference>
<dbReference type="RefSeq" id="WP_344577630.1">
    <property type="nucleotide sequence ID" value="NZ_BAAARK010000012.1"/>
</dbReference>
<dbReference type="PANTHER" id="PTHR43976:SF16">
    <property type="entry name" value="SHORT-CHAIN DEHYDROGENASE_REDUCTASE FAMILY PROTEIN"/>
    <property type="match status" value="1"/>
</dbReference>
<dbReference type="PRINTS" id="PR00081">
    <property type="entry name" value="GDHRDH"/>
</dbReference>
<dbReference type="PRINTS" id="PR00080">
    <property type="entry name" value="SDRFAMILY"/>
</dbReference>
<comment type="caution">
    <text evidence="4">The sequence shown here is derived from an EMBL/GenBank/DDBJ whole genome shotgun (WGS) entry which is preliminary data.</text>
</comment>
<dbReference type="SUPFAM" id="SSF51735">
    <property type="entry name" value="NAD(P)-binding Rossmann-fold domains"/>
    <property type="match status" value="1"/>
</dbReference>
<accession>A0ABN3S2K5</accession>
<name>A0ABN3S2K5_9ACTN</name>
<dbReference type="NCBIfam" id="NF004824">
    <property type="entry name" value="PRK06180.1"/>
    <property type="match status" value="1"/>
</dbReference>
<dbReference type="CDD" id="cd05374">
    <property type="entry name" value="17beta-HSD-like_SDR_c"/>
    <property type="match status" value="1"/>
</dbReference>
<evidence type="ECO:0000313" key="5">
    <source>
        <dbReference type="Proteomes" id="UP001500994"/>
    </source>
</evidence>
<dbReference type="InterPro" id="IPR051911">
    <property type="entry name" value="SDR_oxidoreductase"/>
</dbReference>
<dbReference type="InterPro" id="IPR036291">
    <property type="entry name" value="NAD(P)-bd_dom_sf"/>
</dbReference>
<reference evidence="4 5" key="1">
    <citation type="journal article" date="2019" name="Int. J. Syst. Evol. Microbiol.">
        <title>The Global Catalogue of Microorganisms (GCM) 10K type strain sequencing project: providing services to taxonomists for standard genome sequencing and annotation.</title>
        <authorList>
            <consortium name="The Broad Institute Genomics Platform"/>
            <consortium name="The Broad Institute Genome Sequencing Center for Infectious Disease"/>
            <person name="Wu L."/>
            <person name="Ma J."/>
        </authorList>
    </citation>
    <scope>NUCLEOTIDE SEQUENCE [LARGE SCALE GENOMIC DNA]</scope>
    <source>
        <strain evidence="4 5">JCM 16374</strain>
    </source>
</reference>
<sequence length="289" mass="30285">MTSPDSPDSPVWFITGCSSGLGRALARAVLERGWRAAVTARDPDQLADVVRGHGERAVALALDVTDDEQIAKAVAQAQAAFGQIDVLVNNAGYGYLAAIEEGADDEVRALFDTNVFGLVNTTKAVLPLMRDRRAGHIVNVSSLGGLVGFGATGYYHATKFAVEGLSESLAAEVAPLGINVTIVEPAAFRTNWSGPSMRQSATTLDDYAATAGVRRAGTLATYGRQPGDPARAARAVIDAVTGERPPLRLLLGKAAYDLATAKLDSLRADFDAWQGVTLSADFPTTQPAS</sequence>
<protein>
    <submittedName>
        <fullName evidence="4">Oxidoreductase</fullName>
    </submittedName>
</protein>
<dbReference type="EMBL" id="BAAARK010000012">
    <property type="protein sequence ID" value="GAA2666494.1"/>
    <property type="molecule type" value="Genomic_DNA"/>
</dbReference>
<gene>
    <name evidence="4" type="ORF">GCM10009864_39870</name>
</gene>
<dbReference type="Gene3D" id="3.40.50.720">
    <property type="entry name" value="NAD(P)-binding Rossmann-like Domain"/>
    <property type="match status" value="1"/>
</dbReference>
<evidence type="ECO:0000256" key="1">
    <source>
        <dbReference type="ARBA" id="ARBA00006484"/>
    </source>
</evidence>
<comment type="similarity">
    <text evidence="1 3">Belongs to the short-chain dehydrogenases/reductases (SDR) family.</text>
</comment>
<keyword evidence="5" id="KW-1185">Reference proteome</keyword>
<dbReference type="NCBIfam" id="NF006114">
    <property type="entry name" value="PRK08263.1"/>
    <property type="match status" value="1"/>
</dbReference>
<proteinExistence type="inferred from homology"/>
<dbReference type="Proteomes" id="UP001500994">
    <property type="component" value="Unassembled WGS sequence"/>
</dbReference>
<dbReference type="PANTHER" id="PTHR43976">
    <property type="entry name" value="SHORT CHAIN DEHYDROGENASE"/>
    <property type="match status" value="1"/>
</dbReference>
<evidence type="ECO:0000313" key="4">
    <source>
        <dbReference type="EMBL" id="GAA2666494.1"/>
    </source>
</evidence>
<evidence type="ECO:0000256" key="2">
    <source>
        <dbReference type="ARBA" id="ARBA00023002"/>
    </source>
</evidence>